<feature type="region of interest" description="Disordered" evidence="2">
    <location>
        <begin position="1297"/>
        <end position="1345"/>
    </location>
</feature>
<dbReference type="InterPro" id="IPR002711">
    <property type="entry name" value="HNH"/>
</dbReference>
<evidence type="ECO:0000313" key="5">
    <source>
        <dbReference type="EMBL" id="KAF3547357.1"/>
    </source>
</evidence>
<dbReference type="Pfam" id="PF00176">
    <property type="entry name" value="SNF2-rel_dom"/>
    <property type="match status" value="1"/>
</dbReference>
<dbReference type="InterPro" id="IPR038718">
    <property type="entry name" value="SNF2-like_sf"/>
</dbReference>
<dbReference type="Gene3D" id="1.10.30.50">
    <property type="match status" value="1"/>
</dbReference>
<dbReference type="InterPro" id="IPR049730">
    <property type="entry name" value="SNF2/RAD54-like_C"/>
</dbReference>
<dbReference type="SUPFAM" id="SSF52540">
    <property type="entry name" value="P-loop containing nucleoside triphosphate hydrolases"/>
    <property type="match status" value="3"/>
</dbReference>
<dbReference type="InterPro" id="IPR001650">
    <property type="entry name" value="Helicase_C-like"/>
</dbReference>
<comment type="caution">
    <text evidence="5">The sequence shown here is derived from an EMBL/GenBank/DDBJ whole genome shotgun (WGS) entry which is preliminary data.</text>
</comment>
<dbReference type="SMART" id="SM00487">
    <property type="entry name" value="DEXDc"/>
    <property type="match status" value="1"/>
</dbReference>
<dbReference type="InterPro" id="IPR014001">
    <property type="entry name" value="Helicase_ATP-bd"/>
</dbReference>
<feature type="domain" description="Helicase ATP-binding" evidence="3">
    <location>
        <begin position="198"/>
        <end position="362"/>
    </location>
</feature>
<dbReference type="PROSITE" id="PS51192">
    <property type="entry name" value="HELICASE_ATP_BIND_1"/>
    <property type="match status" value="1"/>
</dbReference>
<evidence type="ECO:0000256" key="1">
    <source>
        <dbReference type="ARBA" id="ARBA00022801"/>
    </source>
</evidence>
<feature type="region of interest" description="Disordered" evidence="2">
    <location>
        <begin position="1"/>
        <end position="30"/>
    </location>
</feature>
<dbReference type="PANTHER" id="PTHR45766:SF5">
    <property type="entry name" value="SNF2 DOMAIN-CONTAINING PROTEIN _ HELICASE DOMAIN-CONTAINING PROTEIN _ HNH ENDONUCLEASE DOMAIN-CONTAINING PROTEIN"/>
    <property type="match status" value="1"/>
</dbReference>
<reference evidence="5 6" key="1">
    <citation type="journal article" date="2020" name="BMC Genomics">
        <title>Intraspecific diversification of the crop wild relative Brassica cretica Lam. using demographic model selection.</title>
        <authorList>
            <person name="Kioukis A."/>
            <person name="Michalopoulou V.A."/>
            <person name="Briers L."/>
            <person name="Pirintsos S."/>
            <person name="Studholme D.J."/>
            <person name="Pavlidis P."/>
            <person name="Sarris P.F."/>
        </authorList>
    </citation>
    <scope>NUCLEOTIDE SEQUENCE [LARGE SCALE GENOMIC DNA]</scope>
    <source>
        <strain evidence="6">cv. PFS-1207/04</strain>
    </source>
</reference>
<dbReference type="SMART" id="SM00490">
    <property type="entry name" value="HELICc"/>
    <property type="match status" value="2"/>
</dbReference>
<dbReference type="EMBL" id="QGKV02000832">
    <property type="protein sequence ID" value="KAF3547357.1"/>
    <property type="molecule type" value="Genomic_DNA"/>
</dbReference>
<evidence type="ECO:0008006" key="7">
    <source>
        <dbReference type="Google" id="ProtNLM"/>
    </source>
</evidence>
<feature type="compositionally biased region" description="Basic and acidic residues" evidence="2">
    <location>
        <begin position="934"/>
        <end position="943"/>
    </location>
</feature>
<feature type="region of interest" description="Disordered" evidence="2">
    <location>
        <begin position="1004"/>
        <end position="1024"/>
    </location>
</feature>
<dbReference type="Pfam" id="PF00271">
    <property type="entry name" value="Helicase_C"/>
    <property type="match status" value="2"/>
</dbReference>
<evidence type="ECO:0000256" key="2">
    <source>
        <dbReference type="SAM" id="MobiDB-lite"/>
    </source>
</evidence>
<organism evidence="5 6">
    <name type="scientific">Brassica cretica</name>
    <name type="common">Mustard</name>
    <dbReference type="NCBI Taxonomy" id="69181"/>
    <lineage>
        <taxon>Eukaryota</taxon>
        <taxon>Viridiplantae</taxon>
        <taxon>Streptophyta</taxon>
        <taxon>Embryophyta</taxon>
        <taxon>Tracheophyta</taxon>
        <taxon>Spermatophyta</taxon>
        <taxon>Magnoliopsida</taxon>
        <taxon>eudicotyledons</taxon>
        <taxon>Gunneridae</taxon>
        <taxon>Pentapetalae</taxon>
        <taxon>rosids</taxon>
        <taxon>malvids</taxon>
        <taxon>Brassicales</taxon>
        <taxon>Brassicaceae</taxon>
        <taxon>Brassiceae</taxon>
        <taxon>Brassica</taxon>
    </lineage>
</organism>
<evidence type="ECO:0000259" key="4">
    <source>
        <dbReference type="PROSITE" id="PS51194"/>
    </source>
</evidence>
<accession>A0ABQ7C6Y2</accession>
<dbReference type="SMART" id="SM00507">
    <property type="entry name" value="HNHc"/>
    <property type="match status" value="1"/>
</dbReference>
<gene>
    <name evidence="5" type="ORF">DY000_02000336</name>
</gene>
<dbReference type="InterPro" id="IPR000330">
    <property type="entry name" value="SNF2_N"/>
</dbReference>
<name>A0ABQ7C6Y2_BRACR</name>
<dbReference type="CDD" id="cd00085">
    <property type="entry name" value="HNHc"/>
    <property type="match status" value="1"/>
</dbReference>
<dbReference type="Gene3D" id="3.40.50.10810">
    <property type="entry name" value="Tandem AAA-ATPase domain"/>
    <property type="match status" value="1"/>
</dbReference>
<sequence>MGEEDRFTLGEKRNPSFDDSSSENPQRRHDFRLSKCRKLDGGNGAVLREPGSNTSVVEKFRARLEICSPDSFSVTPVQLQGFRFPERQDCLRQLNEILSEAMPSHYTQNQDGGKAGVYKIRDYSMVLGRLRRSKLVEVEEIPWITFAVVEKLSQSYVSGRWEPCKHEHFTEEKVEEMIGNLPRRLVDSLLPFQVDGLRFGLRRGGRCLIADEMGLGKTLQAIAIAGCFMSEGSILVACPAVLRYSWAEELERWLPFCLPSDIHLVFGHQNNPAYLPRWPKVVVISYTMLQRLRKTMLEREWALLILDESHHVRCSKKNSESSEIQTVLDVAEKVKHIVLLSGTPSLSRPGLLGKNKYEFAKTYCEVGLVRGIQGKIFQDFSKGTRLLELNVLLNQTVMIRRLKQHVLTQLPPKRRQIVTILLKKSDIALAMTILSEANKQNAAITNVTENTHEPEGIAQLAHGSNKDGDINEVDPDDPDCDKDNQLSGNLSYQQLGVAKLSAFREWLSLHPLISGGLDYTPEEINEDTSLNKMVIFAHHHKVLDGVQEFMCDKGIGFVRIDGTTLPRDRQLAVQTFKFSSEVKVAIIGVEAGGVGLDFSAAQNVVFVELPKTPSLLLQVFCMYCLFWGAQLAHGSNKDGDINEVDPDDPDCDKDNQLSGNLSYQQLGVAKLSAFREWLSLHPLISGGLDYTPEEINEDTSLNKMVIFAHHHKVLDGVQEFMCDKGIGFVRIDGTTLPRDRQLAVQTFKFSSEVKVAIIGVEAGGVGLDFSAAQNVVFVELPKTPSLLLQAEDRAHRRGQTSAVNVYIFCAKDTMDESNWQNLNKRLHRISSTTDGKYDAKTEIEIERAHFFKPAEESSEREIPDAQSSQANRVIADNIVESCEDLGSETDVSNTIDLKDNMNPHLEILKIFCPSVENGSGSEKRSSDTISSTMLDRENQENHQPENVIADNGFVEENDSNSFFPLVDSLRFEVSQNTGRIHLYSCIPGKDPRPRPHFQNFRPEEIEASNSSPCANKENTPESLTDDPVHVRAILEFMKEWKALRPIEKRKLIGKPLQLPLSLELSYLSERTSHNSEGLLRGGSKRRNTPFSEISVPLPKNAVWRRVNLRSGHQRKEKEYTQAWTMSNEPLCKFCQKHCKGSNAKEPEYFEDLFCDLECYEDYRTRTSSRYIRQELFQIEHGICTNCNLDCHQLVRYIKPLPLEKRREYINKVAPVLFARRNLLEALINDPAEGNAWHADHIIPVYRGGGECRLENMRTLCVACHADVTAAQCTERKIIRSKARKQLKDALKELKNLPKKTKLSADENKKETDCSVSVMDEEEDDELLVEVPGSSYSIDEKINPDS</sequence>
<feature type="compositionally biased region" description="Basic and acidic residues" evidence="2">
    <location>
        <begin position="1"/>
        <end position="16"/>
    </location>
</feature>
<feature type="region of interest" description="Disordered" evidence="2">
    <location>
        <begin position="916"/>
        <end position="943"/>
    </location>
</feature>
<feature type="compositionally biased region" description="Basic and acidic residues" evidence="2">
    <location>
        <begin position="1302"/>
        <end position="1312"/>
    </location>
</feature>
<feature type="compositionally biased region" description="Polar residues" evidence="2">
    <location>
        <begin position="1007"/>
        <end position="1022"/>
    </location>
</feature>
<proteinExistence type="predicted"/>
<dbReference type="InterPro" id="IPR003615">
    <property type="entry name" value="HNH_nuc"/>
</dbReference>
<dbReference type="Proteomes" id="UP000266723">
    <property type="component" value="Unassembled WGS sequence"/>
</dbReference>
<keyword evidence="1" id="KW-0378">Hydrolase</keyword>
<keyword evidence="6" id="KW-1185">Reference proteome</keyword>
<dbReference type="Pfam" id="PF01844">
    <property type="entry name" value="HNH"/>
    <property type="match status" value="1"/>
</dbReference>
<evidence type="ECO:0000313" key="6">
    <source>
        <dbReference type="Proteomes" id="UP000266723"/>
    </source>
</evidence>
<dbReference type="InterPro" id="IPR027417">
    <property type="entry name" value="P-loop_NTPase"/>
</dbReference>
<dbReference type="PANTHER" id="PTHR45766">
    <property type="entry name" value="DNA ANNEALING HELICASE AND ENDONUCLEASE ZRANB3 FAMILY MEMBER"/>
    <property type="match status" value="1"/>
</dbReference>
<protein>
    <recommendedName>
        <fullName evidence="7">DNA annealing helicase and endonuclease ZRANB3</fullName>
    </recommendedName>
</protein>
<dbReference type="CDD" id="cd18793">
    <property type="entry name" value="SF2_C_SNF"/>
    <property type="match status" value="2"/>
</dbReference>
<evidence type="ECO:0000259" key="3">
    <source>
        <dbReference type="PROSITE" id="PS51192"/>
    </source>
</evidence>
<feature type="domain" description="Helicase C-terminal" evidence="4">
    <location>
        <begin position="687"/>
        <end position="849"/>
    </location>
</feature>
<feature type="compositionally biased region" description="Acidic residues" evidence="2">
    <location>
        <begin position="1318"/>
        <end position="1327"/>
    </location>
</feature>
<dbReference type="Gene3D" id="3.40.50.300">
    <property type="entry name" value="P-loop containing nucleotide triphosphate hydrolases"/>
    <property type="match status" value="2"/>
</dbReference>
<dbReference type="PROSITE" id="PS51194">
    <property type="entry name" value="HELICASE_CTER"/>
    <property type="match status" value="1"/>
</dbReference>